<dbReference type="InterPro" id="IPR015655">
    <property type="entry name" value="PP2C"/>
</dbReference>
<dbReference type="GO" id="GO:0004741">
    <property type="term" value="F:[pyruvate dehydrogenase (acetyl-transferring)]-phosphatase activity"/>
    <property type="evidence" value="ECO:0007669"/>
    <property type="project" value="TreeGrafter"/>
</dbReference>
<accession>A0A2H3JFD1</accession>
<dbReference type="GO" id="GO:0005739">
    <property type="term" value="C:mitochondrion"/>
    <property type="evidence" value="ECO:0007669"/>
    <property type="project" value="TreeGrafter"/>
</dbReference>
<evidence type="ECO:0000313" key="2">
    <source>
        <dbReference type="EMBL" id="PCH38513.1"/>
    </source>
</evidence>
<dbReference type="AlphaFoldDB" id="A0A2H3JFD1"/>
<gene>
    <name evidence="2" type="ORF">WOLCODRAFT_23421</name>
</gene>
<dbReference type="EMBL" id="KB467942">
    <property type="protein sequence ID" value="PCH38513.1"/>
    <property type="molecule type" value="Genomic_DNA"/>
</dbReference>
<dbReference type="OrthoDB" id="420076at2759"/>
<dbReference type="SMART" id="SM00332">
    <property type="entry name" value="PP2Cc"/>
    <property type="match status" value="1"/>
</dbReference>
<evidence type="ECO:0000313" key="3">
    <source>
        <dbReference type="Proteomes" id="UP000218811"/>
    </source>
</evidence>
<evidence type="ECO:0000259" key="1">
    <source>
        <dbReference type="PROSITE" id="PS51746"/>
    </source>
</evidence>
<dbReference type="Pfam" id="PF00481">
    <property type="entry name" value="PP2C"/>
    <property type="match status" value="1"/>
</dbReference>
<dbReference type="InterPro" id="IPR001932">
    <property type="entry name" value="PPM-type_phosphatase-like_dom"/>
</dbReference>
<reference evidence="2 3" key="1">
    <citation type="journal article" date="2012" name="Science">
        <title>The Paleozoic origin of enzymatic lignin decomposition reconstructed from 31 fungal genomes.</title>
        <authorList>
            <person name="Floudas D."/>
            <person name="Binder M."/>
            <person name="Riley R."/>
            <person name="Barry K."/>
            <person name="Blanchette R.A."/>
            <person name="Henrissat B."/>
            <person name="Martinez A.T."/>
            <person name="Otillar R."/>
            <person name="Spatafora J.W."/>
            <person name="Yadav J.S."/>
            <person name="Aerts A."/>
            <person name="Benoit I."/>
            <person name="Boyd A."/>
            <person name="Carlson A."/>
            <person name="Copeland A."/>
            <person name="Coutinho P.M."/>
            <person name="de Vries R.P."/>
            <person name="Ferreira P."/>
            <person name="Findley K."/>
            <person name="Foster B."/>
            <person name="Gaskell J."/>
            <person name="Glotzer D."/>
            <person name="Gorecki P."/>
            <person name="Heitman J."/>
            <person name="Hesse C."/>
            <person name="Hori C."/>
            <person name="Igarashi K."/>
            <person name="Jurgens J.A."/>
            <person name="Kallen N."/>
            <person name="Kersten P."/>
            <person name="Kohler A."/>
            <person name="Kuees U."/>
            <person name="Kumar T.K.A."/>
            <person name="Kuo A."/>
            <person name="LaButti K."/>
            <person name="Larrondo L.F."/>
            <person name="Lindquist E."/>
            <person name="Ling A."/>
            <person name="Lombard V."/>
            <person name="Lucas S."/>
            <person name="Lundell T."/>
            <person name="Martin R."/>
            <person name="McLaughlin D.J."/>
            <person name="Morgenstern I."/>
            <person name="Morin E."/>
            <person name="Murat C."/>
            <person name="Nagy L.G."/>
            <person name="Nolan M."/>
            <person name="Ohm R.A."/>
            <person name="Patyshakuliyeva A."/>
            <person name="Rokas A."/>
            <person name="Ruiz-Duenas F.J."/>
            <person name="Sabat G."/>
            <person name="Salamov A."/>
            <person name="Samejima M."/>
            <person name="Schmutz J."/>
            <person name="Slot J.C."/>
            <person name="St John F."/>
            <person name="Stenlid J."/>
            <person name="Sun H."/>
            <person name="Sun S."/>
            <person name="Syed K."/>
            <person name="Tsang A."/>
            <person name="Wiebenga A."/>
            <person name="Young D."/>
            <person name="Pisabarro A."/>
            <person name="Eastwood D.C."/>
            <person name="Martin F."/>
            <person name="Cullen D."/>
            <person name="Grigoriev I.V."/>
            <person name="Hibbett D.S."/>
        </authorList>
    </citation>
    <scope>NUCLEOTIDE SEQUENCE [LARGE SCALE GENOMIC DNA]</scope>
    <source>
        <strain evidence="2 3">MD-104</strain>
    </source>
</reference>
<keyword evidence="3" id="KW-1185">Reference proteome</keyword>
<dbReference type="OMA" id="DHNAWNP"/>
<dbReference type="PROSITE" id="PS51746">
    <property type="entry name" value="PPM_2"/>
    <property type="match status" value="1"/>
</dbReference>
<dbReference type="PANTHER" id="PTHR13832">
    <property type="entry name" value="PROTEIN PHOSPHATASE 2C"/>
    <property type="match status" value="1"/>
</dbReference>
<dbReference type="Gene3D" id="3.60.40.10">
    <property type="entry name" value="PPM-type phosphatase domain"/>
    <property type="match status" value="1"/>
</dbReference>
<dbReference type="InterPro" id="IPR036457">
    <property type="entry name" value="PPM-type-like_dom_sf"/>
</dbReference>
<name>A0A2H3JFD1_WOLCO</name>
<dbReference type="SUPFAM" id="SSF81606">
    <property type="entry name" value="PP2C-like"/>
    <property type="match status" value="1"/>
</dbReference>
<proteinExistence type="predicted"/>
<dbReference type="PANTHER" id="PTHR13832:SF792">
    <property type="entry name" value="GM14286P"/>
    <property type="match status" value="1"/>
</dbReference>
<protein>
    <submittedName>
        <fullName evidence="2">Protein serine/threonine phosphatase 2C</fullName>
    </submittedName>
</protein>
<dbReference type="CDD" id="cd00143">
    <property type="entry name" value="PP2Cc"/>
    <property type="match status" value="1"/>
</dbReference>
<feature type="domain" description="PPM-type phosphatase" evidence="1">
    <location>
        <begin position="80"/>
        <end position="463"/>
    </location>
</feature>
<sequence length="464" mass="50669">MLLGIIGGTGYALTDSNIHLDSRSFEKHEAKPQETPTSGITIRTTEKSLAQFSAVTSRPNIDQILRRHEQTCIPNRSSGLARYDTVQFSSNNPTEDDHAEAILPVPSGYWSFFAVMDGHSGWETSAWLRENLIVAAAGALADVYAQHLSTNAPSPPVGIPSEGVIEQTIKDTFRRLDDDIVRAPLEQVFSSNSRHAAVNLLAPAYAGSCALLAFYDSPSRVLRIALTGDSRAVLGRRTTDKDGNAVYAVHVLSVEQDGHNPAEEYRLNAQHPGEAVVKNGRVLGMGPSRAFGDAMYKWSTDVQQRLKKSYLGRSLRPFVKTPPYLTAEPEVTMTQVEPGDFLIMGTDGLWECLTSAEAVGLVGGWLVKNKISADMKPSTANTTAMALSDLPVDRKEDSEDTSVRFRQWGAKKEFVNVDKNAATHLLRNALGGSDVDLISALLSMRSPRARSYIDDITTTVVFFT</sequence>
<organism evidence="2 3">
    <name type="scientific">Wolfiporia cocos (strain MD-104)</name>
    <name type="common">Brown rot fungus</name>
    <dbReference type="NCBI Taxonomy" id="742152"/>
    <lineage>
        <taxon>Eukaryota</taxon>
        <taxon>Fungi</taxon>
        <taxon>Dikarya</taxon>
        <taxon>Basidiomycota</taxon>
        <taxon>Agaricomycotina</taxon>
        <taxon>Agaricomycetes</taxon>
        <taxon>Polyporales</taxon>
        <taxon>Phaeolaceae</taxon>
        <taxon>Wolfiporia</taxon>
    </lineage>
</organism>
<dbReference type="Proteomes" id="UP000218811">
    <property type="component" value="Unassembled WGS sequence"/>
</dbReference>
<dbReference type="STRING" id="742152.A0A2H3JFD1"/>